<dbReference type="GeneID" id="24589683"/>
<dbReference type="InterPro" id="IPR003409">
    <property type="entry name" value="MORN"/>
</dbReference>
<keyword evidence="8" id="KW-0256">Endoplasmic reticulum</keyword>
<feature type="compositionally biased region" description="Basic and acidic residues" evidence="11">
    <location>
        <begin position="890"/>
        <end position="904"/>
    </location>
</feature>
<dbReference type="FunFam" id="2.20.110.10:FF:000001">
    <property type="entry name" value="Junctophilin"/>
    <property type="match status" value="1"/>
</dbReference>
<sequence length="1136" mass="126063">MTTSEMEGGRFDFDDGGSYVGEWCEGRAHGLGIATGPENQGEYSGEWNMGFESRGVYIWPSGNIYSGTWLKGKRHGEGVQIKGRWVYRGSFTTGFCGRYGIKESLTSCAKYEGSWHLNQFDGFGVETNSDGSIYAGAWSKGMRQGLGVRRSAPYALAAEFNRTVRAAQSQNSLPSGTDSERGWKGTNSSGGGSGGDVRNSAERGRPDERRSGFVLRATSCPLPSSLSNNSRSSSSGYRSATPTTEKKSIFKRSFFRKLRKQKSTGDLSMVGGRSIGTFSTCGGSGGLFHSRGRRPGGSLRSNLSTSSQITTNSFGRGDVKAVGNGGQGLHEFMEETLGPNVTETYSGQWNEDRRSGYGVAERSDGLRYAGEWFNNKKDGYGITYRTDGTKEEGRYKENILVQGLNRKSKLFMLRHTKLRDAIEEAVKNAEDAAKKAQESSYESAFQRAQTARTVAGTADARAREARKLSEEARAIAREFSPEFVQLGIMWEKQNPLVKKDIFGFSSNNEEDLTARGRRTDLNSLHTQGMLKENTLGPENSAQIGNSLEVSGGSRQGSFRSSFRRRGNAAPGLQQNEHYPNDHYKYQDEMQTSNPNIDSQRYHSKEFHGVGKENNLNTQYRKQIDSQNTTLRYQRSPAGRPIARAATTGFTGLGYPSSDQQQFAQHMAQHPHSPYLIASASQQLDIPIEPQNNSSRGFEYSTMPRTHNRPTDTASLHSPVINSAKLMKTGAHRSTEIRIDKTQLVQPCETYRAHIGYVDNSQIHDFQNMEMNFNGQINNEEMFMDNWEQESVLSKEPVPPPETPLSSINKVRRRTLPSIMTEPPIQLTRNAYTKLGSQMPNSRRNETTKGSTLSSKLSSIIDDQTVHSAENLPADAAATYIIENGIRKRVQAETHHRQQNQRDRTSTGPTGLPQKASETNYLEGSRPEWTTAYDPYRPAMENTGVITVNRSGTNKQHHDPESPDLLPLPKSYVIESIVHLPGAVKEASMPDISINRGHTAGRYDSPSRCTAAQQPVSGVLTREEVARLSQARRQELYHEMERRKRGEIVIRLADIKDWINANFVIVFVLLINASLAFFFFNLLTENSNQSNPSPKTTLNTGRSMSSDTNSPAMKTIKTAKKFISAALKAKQQNNPGK</sequence>
<dbReference type="InterPro" id="IPR017191">
    <property type="entry name" value="Junctophilin"/>
</dbReference>
<evidence type="ECO:0000313" key="14">
    <source>
        <dbReference type="EMBL" id="KGB33788.1"/>
    </source>
</evidence>
<keyword evidence="15" id="KW-1185">Reference proteome</keyword>
<evidence type="ECO:0000256" key="2">
    <source>
        <dbReference type="ARBA" id="ARBA00004184"/>
    </source>
</evidence>
<feature type="transmembrane region" description="Helical" evidence="12">
    <location>
        <begin position="1057"/>
        <end position="1082"/>
    </location>
</feature>
<dbReference type="AlphaFoldDB" id="A0A095BXM5"/>
<feature type="region of interest" description="Disordered" evidence="11">
    <location>
        <begin position="531"/>
        <end position="579"/>
    </location>
</feature>
<comment type="subcellular location">
    <subcellularLocation>
        <location evidence="3">Cell membrane</location>
    </subcellularLocation>
    <subcellularLocation>
        <location evidence="2">Endomembrane system</location>
        <topology evidence="2">Peripheral membrane protein</topology>
    </subcellularLocation>
    <subcellularLocation>
        <location evidence="1">Endoplasmic reticulum membrane</location>
        <topology evidence="1">Single-pass type IV membrane protein</topology>
    </subcellularLocation>
</comment>
<dbReference type="STRING" id="6185.A0A095BXM5"/>
<evidence type="ECO:0000256" key="3">
    <source>
        <dbReference type="ARBA" id="ARBA00004236"/>
    </source>
</evidence>
<dbReference type="Gene3D" id="2.20.110.10">
    <property type="entry name" value="Histone H3 K4-specific methyltransferase SET7/9 N-terminal domain"/>
    <property type="match status" value="3"/>
</dbReference>
<dbReference type="RefSeq" id="XP_012793556.1">
    <property type="nucleotide sequence ID" value="XM_012938102.3"/>
</dbReference>
<feature type="compositionally biased region" description="Low complexity" evidence="11">
    <location>
        <begin position="219"/>
        <end position="239"/>
    </location>
</feature>
<keyword evidence="9 12" id="KW-1133">Transmembrane helix</keyword>
<evidence type="ECO:0000256" key="12">
    <source>
        <dbReference type="SAM" id="Phobius"/>
    </source>
</evidence>
<comment type="similarity">
    <text evidence="4">Belongs to the junctophilin family.</text>
</comment>
<feature type="region of interest" description="Disordered" evidence="11">
    <location>
        <begin position="890"/>
        <end position="934"/>
    </location>
</feature>
<feature type="compositionally biased region" description="Low complexity" evidence="11">
    <location>
        <begin position="550"/>
        <end position="560"/>
    </location>
</feature>
<evidence type="ECO:0000313" key="13">
    <source>
        <dbReference type="EMBL" id="KAH9592193.1"/>
    </source>
</evidence>
<protein>
    <submittedName>
        <fullName evidence="14">Junctophilin-1</fullName>
    </submittedName>
</protein>
<dbReference type="SUPFAM" id="SSF82185">
    <property type="entry name" value="Histone H3 K4-specific methyltransferase SET7/9 N-terminal domain"/>
    <property type="match status" value="2"/>
</dbReference>
<gene>
    <name evidence="13" type="primary">JPH1_1</name>
    <name evidence="13" type="ORF">MS3_00004211</name>
    <name evidence="14" type="ORF">MS3_01977</name>
</gene>
<evidence type="ECO:0000256" key="10">
    <source>
        <dbReference type="ARBA" id="ARBA00023136"/>
    </source>
</evidence>
<feature type="region of interest" description="Disordered" evidence="11">
    <location>
        <begin position="165"/>
        <end position="244"/>
    </location>
</feature>
<organism evidence="14">
    <name type="scientific">Schistosoma haematobium</name>
    <name type="common">Blood fluke</name>
    <dbReference type="NCBI Taxonomy" id="6185"/>
    <lineage>
        <taxon>Eukaryota</taxon>
        <taxon>Metazoa</taxon>
        <taxon>Spiralia</taxon>
        <taxon>Lophotrochozoa</taxon>
        <taxon>Platyhelminthes</taxon>
        <taxon>Trematoda</taxon>
        <taxon>Digenea</taxon>
        <taxon>Strigeidida</taxon>
        <taxon>Schistosomatoidea</taxon>
        <taxon>Schistosomatidae</taxon>
        <taxon>Schistosoma</taxon>
    </lineage>
</organism>
<dbReference type="GO" id="GO:0005789">
    <property type="term" value="C:endoplasmic reticulum membrane"/>
    <property type="evidence" value="ECO:0007669"/>
    <property type="project" value="UniProtKB-SubCell"/>
</dbReference>
<evidence type="ECO:0000256" key="11">
    <source>
        <dbReference type="SAM" id="MobiDB-lite"/>
    </source>
</evidence>
<keyword evidence="7" id="KW-0677">Repeat</keyword>
<keyword evidence="6 12" id="KW-0812">Transmembrane</keyword>
<evidence type="ECO:0000256" key="8">
    <source>
        <dbReference type="ARBA" id="ARBA00022824"/>
    </source>
</evidence>
<feature type="region of interest" description="Disordered" evidence="11">
    <location>
        <begin position="1086"/>
        <end position="1111"/>
    </location>
</feature>
<dbReference type="EMBL" id="AMPZ03000002">
    <property type="protein sequence ID" value="KAH9592193.1"/>
    <property type="molecule type" value="Genomic_DNA"/>
</dbReference>
<evidence type="ECO:0000256" key="1">
    <source>
        <dbReference type="ARBA" id="ARBA00004163"/>
    </source>
</evidence>
<feature type="region of interest" description="Disordered" evidence="11">
    <location>
        <begin position="286"/>
        <end position="318"/>
    </location>
</feature>
<feature type="compositionally biased region" description="Basic and acidic residues" evidence="11">
    <location>
        <begin position="199"/>
        <end position="211"/>
    </location>
</feature>
<feature type="compositionally biased region" description="Polar residues" evidence="11">
    <location>
        <begin position="166"/>
        <end position="177"/>
    </location>
</feature>
<proteinExistence type="inferred from homology"/>
<feature type="region of interest" description="Disordered" evidence="11">
    <location>
        <begin position="834"/>
        <end position="855"/>
    </location>
</feature>
<keyword evidence="10 12" id="KW-0472">Membrane</keyword>
<dbReference type="SMART" id="SM00698">
    <property type="entry name" value="MORN"/>
    <property type="match status" value="7"/>
</dbReference>
<evidence type="ECO:0000313" key="15">
    <source>
        <dbReference type="Proteomes" id="UP000471633"/>
    </source>
</evidence>
<reference evidence="13" key="4">
    <citation type="journal article" date="2022" name="PLoS Pathog.">
        <title>Chromosome-level genome of Schistosoma haematobium underpins genome-wide explorations of molecular variation.</title>
        <authorList>
            <person name="Stroehlein A.J."/>
            <person name="Korhonen P.K."/>
            <person name="Lee V.V."/>
            <person name="Ralph S.A."/>
            <person name="Mentink-Kane M."/>
            <person name="You H."/>
            <person name="McManus D.P."/>
            <person name="Tchuente L.T."/>
            <person name="Stothard J.R."/>
            <person name="Kaur P."/>
            <person name="Dudchenko O."/>
            <person name="Aiden E.L."/>
            <person name="Yang B."/>
            <person name="Yang H."/>
            <person name="Emery A.M."/>
            <person name="Webster B.L."/>
            <person name="Brindley P.J."/>
            <person name="Rollinson D."/>
            <person name="Chang B.C.H."/>
            <person name="Gasser R.B."/>
            <person name="Young N.D."/>
        </authorList>
    </citation>
    <scope>NUCLEOTIDE SEQUENCE</scope>
</reference>
<dbReference type="EMBL" id="KL250568">
    <property type="protein sequence ID" value="KGB33788.1"/>
    <property type="molecule type" value="Genomic_DNA"/>
</dbReference>
<keyword evidence="5" id="KW-1003">Cell membrane</keyword>
<evidence type="ECO:0000256" key="6">
    <source>
        <dbReference type="ARBA" id="ARBA00022692"/>
    </source>
</evidence>
<accession>A0A095BXM5</accession>
<dbReference type="OrthoDB" id="284854at2759"/>
<dbReference type="GO" id="GO:0030314">
    <property type="term" value="C:junctional membrane complex"/>
    <property type="evidence" value="ECO:0007669"/>
    <property type="project" value="InterPro"/>
</dbReference>
<dbReference type="Proteomes" id="UP000471633">
    <property type="component" value="Unassembled WGS sequence"/>
</dbReference>
<reference evidence="13" key="2">
    <citation type="journal article" date="2019" name="Gigascience">
        <title>High-quality Schistosoma haematobium genome achieved by single-molecule and long-range sequencing.</title>
        <authorList>
            <person name="Stroehlein A.J."/>
            <person name="Korhonen P.K."/>
            <person name="Chong T.M."/>
            <person name="Lim Y.L."/>
            <person name="Chan K.G."/>
            <person name="Webster B."/>
            <person name="Rollinson D."/>
            <person name="Brindley P.J."/>
            <person name="Gasser R.B."/>
            <person name="Young N.D."/>
        </authorList>
    </citation>
    <scope>NUCLEOTIDE SEQUENCE</scope>
</reference>
<dbReference type="CTD" id="24589683"/>
<dbReference type="PANTHER" id="PTHR23085">
    <property type="entry name" value="GH28348P"/>
    <property type="match status" value="1"/>
</dbReference>
<dbReference type="PANTHER" id="PTHR23085:SF16">
    <property type="entry name" value="GH28348P"/>
    <property type="match status" value="1"/>
</dbReference>
<reference evidence="14" key="1">
    <citation type="journal article" date="2012" name="Nat. Genet.">
        <title>Whole-genome sequence of Schistosoma haematobium.</title>
        <authorList>
            <person name="Young N.D."/>
            <person name="Jex A.R."/>
            <person name="Li B."/>
            <person name="Liu S."/>
            <person name="Yang L."/>
            <person name="Xiong Z."/>
            <person name="Li Y."/>
            <person name="Cantacessi C."/>
            <person name="Hall R.S."/>
            <person name="Xu X."/>
            <person name="Chen F."/>
            <person name="Wu X."/>
            <person name="Zerlotini A."/>
            <person name="Oliveira G."/>
            <person name="Hofmann A."/>
            <person name="Zhang G."/>
            <person name="Fang X."/>
            <person name="Kang Y."/>
            <person name="Campbell B.E."/>
            <person name="Loukas A."/>
            <person name="Ranganathan S."/>
            <person name="Rollinson D."/>
            <person name="Rinaldi G."/>
            <person name="Brindley P.J."/>
            <person name="Yang H."/>
            <person name="Wang J."/>
            <person name="Wang J."/>
            <person name="Gasser R.B."/>
        </authorList>
    </citation>
    <scope>NUCLEOTIDE SEQUENCE [LARGE SCALE GENOMIC DNA]</scope>
</reference>
<feature type="compositionally biased region" description="Polar residues" evidence="11">
    <location>
        <begin position="305"/>
        <end position="314"/>
    </location>
</feature>
<dbReference type="Pfam" id="PF02493">
    <property type="entry name" value="MORN"/>
    <property type="match status" value="7"/>
</dbReference>
<name>A0A095BXM5_SCHHA</name>
<evidence type="ECO:0000256" key="7">
    <source>
        <dbReference type="ARBA" id="ARBA00022737"/>
    </source>
</evidence>
<feature type="compositionally biased region" description="Polar residues" evidence="11">
    <location>
        <begin position="536"/>
        <end position="548"/>
    </location>
</feature>
<dbReference type="GO" id="GO:0005886">
    <property type="term" value="C:plasma membrane"/>
    <property type="evidence" value="ECO:0007669"/>
    <property type="project" value="UniProtKB-SubCell"/>
</dbReference>
<evidence type="ECO:0000256" key="4">
    <source>
        <dbReference type="ARBA" id="ARBA00008599"/>
    </source>
</evidence>
<dbReference type="KEGG" id="shx:MS3_00004211"/>
<evidence type="ECO:0000256" key="9">
    <source>
        <dbReference type="ARBA" id="ARBA00022989"/>
    </source>
</evidence>
<reference evidence="13" key="3">
    <citation type="submission" date="2021-06" db="EMBL/GenBank/DDBJ databases">
        <title>Chromosome-level genome assembly for S. haematobium.</title>
        <authorList>
            <person name="Stroehlein A.J."/>
        </authorList>
    </citation>
    <scope>NUCLEOTIDE SEQUENCE</scope>
</reference>
<evidence type="ECO:0000256" key="5">
    <source>
        <dbReference type="ARBA" id="ARBA00022475"/>
    </source>
</evidence>